<evidence type="ECO:0000259" key="1">
    <source>
        <dbReference type="Pfam" id="PF01872"/>
    </source>
</evidence>
<dbReference type="Proteomes" id="UP001374803">
    <property type="component" value="Chromosome"/>
</dbReference>
<dbReference type="PANTHER" id="PTHR38011:SF11">
    <property type="entry name" value="2,5-DIAMINO-6-RIBOSYLAMINO-4(3H)-PYRIMIDINONE 5'-PHOSPHATE REDUCTASE"/>
    <property type="match status" value="1"/>
</dbReference>
<proteinExistence type="predicted"/>
<dbReference type="PANTHER" id="PTHR38011">
    <property type="entry name" value="DIHYDROFOLATE REDUCTASE FAMILY PROTEIN (AFU_ORTHOLOGUE AFUA_8G06820)"/>
    <property type="match status" value="1"/>
</dbReference>
<dbReference type="InterPro" id="IPR002734">
    <property type="entry name" value="RibDG_C"/>
</dbReference>
<name>A0ABZ2KQE4_9BACT</name>
<gene>
    <name evidence="2" type="ORF">LVJ94_28790</name>
</gene>
<evidence type="ECO:0000313" key="3">
    <source>
        <dbReference type="Proteomes" id="UP001374803"/>
    </source>
</evidence>
<dbReference type="Pfam" id="PF01872">
    <property type="entry name" value="RibD_C"/>
    <property type="match status" value="1"/>
</dbReference>
<reference evidence="2" key="1">
    <citation type="submission" date="2021-12" db="EMBL/GenBank/DDBJ databases">
        <title>Discovery of the Pendulisporaceae a myxobacterial family with distinct sporulation behavior and unique specialized metabolism.</title>
        <authorList>
            <person name="Garcia R."/>
            <person name="Popoff A."/>
            <person name="Bader C.D."/>
            <person name="Loehr J."/>
            <person name="Walesch S."/>
            <person name="Walt C."/>
            <person name="Boldt J."/>
            <person name="Bunk B."/>
            <person name="Haeckl F.J.F.P.J."/>
            <person name="Gunesch A.P."/>
            <person name="Birkelbach J."/>
            <person name="Nuebel U."/>
            <person name="Pietschmann T."/>
            <person name="Bach T."/>
            <person name="Mueller R."/>
        </authorList>
    </citation>
    <scope>NUCLEOTIDE SEQUENCE</scope>
    <source>
        <strain evidence="2">MSr11367</strain>
    </source>
</reference>
<sequence length="203" mass="22089">MSVSIDGFVGGPNGEVDWLIRNMDDRAAIWVVDTLRQAGVHIMGSRTYHDMAAYWPTSTEPFAAPMNEIPKVVFSRKGLSSSTATTTTALRDASRIRDARGDVPAPLSPSANTWTEAVIARDLVEEIARLKQQDGKIILAHGGAGFVQSLVEHDLVDEYRLLVHPVVLGRGLPIFSRAASFDVKLVSTTAFPSGSVANVYQRR</sequence>
<dbReference type="SUPFAM" id="SSF53597">
    <property type="entry name" value="Dihydrofolate reductase-like"/>
    <property type="match status" value="1"/>
</dbReference>
<keyword evidence="3" id="KW-1185">Reference proteome</keyword>
<dbReference type="InterPro" id="IPR024072">
    <property type="entry name" value="DHFR-like_dom_sf"/>
</dbReference>
<feature type="domain" description="Bacterial bifunctional deaminase-reductase C-terminal" evidence="1">
    <location>
        <begin position="1"/>
        <end position="194"/>
    </location>
</feature>
<dbReference type="EMBL" id="CP089983">
    <property type="protein sequence ID" value="WXB00907.1"/>
    <property type="molecule type" value="Genomic_DNA"/>
</dbReference>
<organism evidence="2 3">
    <name type="scientific">Pendulispora rubella</name>
    <dbReference type="NCBI Taxonomy" id="2741070"/>
    <lineage>
        <taxon>Bacteria</taxon>
        <taxon>Pseudomonadati</taxon>
        <taxon>Myxococcota</taxon>
        <taxon>Myxococcia</taxon>
        <taxon>Myxococcales</taxon>
        <taxon>Sorangiineae</taxon>
        <taxon>Pendulisporaceae</taxon>
        <taxon>Pendulispora</taxon>
    </lineage>
</organism>
<accession>A0ABZ2KQE4</accession>
<protein>
    <submittedName>
        <fullName evidence="2">Dihydrofolate reductase family protein</fullName>
    </submittedName>
</protein>
<evidence type="ECO:0000313" key="2">
    <source>
        <dbReference type="EMBL" id="WXB00907.1"/>
    </source>
</evidence>
<dbReference type="Gene3D" id="3.40.430.10">
    <property type="entry name" value="Dihydrofolate Reductase, subunit A"/>
    <property type="match status" value="1"/>
</dbReference>
<dbReference type="InterPro" id="IPR050765">
    <property type="entry name" value="Riboflavin_Biosynth_HTPR"/>
</dbReference>